<protein>
    <submittedName>
        <fullName evidence="13">Uncharacterized protein</fullName>
    </submittedName>
</protein>
<evidence type="ECO:0000256" key="4">
    <source>
        <dbReference type="ARBA" id="ARBA00022606"/>
    </source>
</evidence>
<dbReference type="GO" id="GO:0007602">
    <property type="term" value="P:phototransduction"/>
    <property type="evidence" value="ECO:0007669"/>
    <property type="project" value="UniProtKB-KW"/>
</dbReference>
<gene>
    <name evidence="13" type="ORF">GTHE00462_LOCUS3982</name>
</gene>
<dbReference type="Pfam" id="PF01036">
    <property type="entry name" value="Bac_rhodopsin"/>
    <property type="match status" value="1"/>
</dbReference>
<evidence type="ECO:0000256" key="3">
    <source>
        <dbReference type="ARBA" id="ARBA00022543"/>
    </source>
</evidence>
<dbReference type="SMART" id="SM01021">
    <property type="entry name" value="Bac_rhodopsin"/>
    <property type="match status" value="1"/>
</dbReference>
<feature type="coiled-coil region" evidence="11">
    <location>
        <begin position="341"/>
        <end position="375"/>
    </location>
</feature>
<dbReference type="SUPFAM" id="SSF81321">
    <property type="entry name" value="Family A G protein-coupled receptor-like"/>
    <property type="match status" value="1"/>
</dbReference>
<evidence type="ECO:0000256" key="6">
    <source>
        <dbReference type="ARBA" id="ARBA00022925"/>
    </source>
</evidence>
<feature type="transmembrane region" description="Helical" evidence="12">
    <location>
        <begin position="146"/>
        <end position="167"/>
    </location>
</feature>
<dbReference type="InterPro" id="IPR001425">
    <property type="entry name" value="Arc/bac/fun_rhodopsins"/>
</dbReference>
<evidence type="ECO:0000256" key="12">
    <source>
        <dbReference type="SAM" id="Phobius"/>
    </source>
</evidence>
<dbReference type="GO" id="GO:0009881">
    <property type="term" value="F:photoreceptor activity"/>
    <property type="evidence" value="ECO:0007669"/>
    <property type="project" value="UniProtKB-KW"/>
</dbReference>
<evidence type="ECO:0000256" key="8">
    <source>
        <dbReference type="ARBA" id="ARBA00022991"/>
    </source>
</evidence>
<feature type="transmembrane region" description="Helical" evidence="12">
    <location>
        <begin position="122"/>
        <end position="140"/>
    </location>
</feature>
<keyword evidence="5 12" id="KW-0812">Transmembrane</keyword>
<dbReference type="EMBL" id="HBKN01004843">
    <property type="protein sequence ID" value="CAE2256834.1"/>
    <property type="molecule type" value="Transcribed_RNA"/>
</dbReference>
<feature type="transmembrane region" description="Helical" evidence="12">
    <location>
        <begin position="97"/>
        <end position="115"/>
    </location>
</feature>
<keyword evidence="9 12" id="KW-0472">Membrane</keyword>
<keyword evidence="10" id="KW-0675">Receptor</keyword>
<dbReference type="PANTHER" id="PTHR28286">
    <property type="match status" value="1"/>
</dbReference>
<organism evidence="13">
    <name type="scientific">Guillardia theta</name>
    <name type="common">Cryptophyte</name>
    <name type="synonym">Cryptomonas phi</name>
    <dbReference type="NCBI Taxonomy" id="55529"/>
    <lineage>
        <taxon>Eukaryota</taxon>
        <taxon>Cryptophyceae</taxon>
        <taxon>Pyrenomonadales</taxon>
        <taxon>Geminigeraceae</taxon>
        <taxon>Guillardia</taxon>
    </lineage>
</organism>
<evidence type="ECO:0000256" key="9">
    <source>
        <dbReference type="ARBA" id="ARBA00023136"/>
    </source>
</evidence>
<evidence type="ECO:0000256" key="1">
    <source>
        <dbReference type="ARBA" id="ARBA00004141"/>
    </source>
</evidence>
<keyword evidence="6" id="KW-0681">Retinal protein</keyword>
<comment type="subcellular location">
    <subcellularLocation>
        <location evidence="1">Membrane</location>
        <topology evidence="1">Multi-pass membrane protein</topology>
    </subcellularLocation>
</comment>
<evidence type="ECO:0000256" key="11">
    <source>
        <dbReference type="SAM" id="Coils"/>
    </source>
</evidence>
<name>A0A7S4JA00_GUITH</name>
<feature type="transmembrane region" description="Helical" evidence="12">
    <location>
        <begin position="218"/>
        <end position="240"/>
    </location>
</feature>
<evidence type="ECO:0000313" key="13">
    <source>
        <dbReference type="EMBL" id="CAE2256834.1"/>
    </source>
</evidence>
<dbReference type="PRINTS" id="PR00251">
    <property type="entry name" value="BACTRLOPSIN"/>
</dbReference>
<feature type="transmembrane region" description="Helical" evidence="12">
    <location>
        <begin position="20"/>
        <end position="41"/>
    </location>
</feature>
<dbReference type="AlphaFoldDB" id="A0A7S4JA00"/>
<comment type="similarity">
    <text evidence="2">Belongs to the archaeal/bacterial/fungal opsin family.</text>
</comment>
<reference evidence="13" key="1">
    <citation type="submission" date="2021-01" db="EMBL/GenBank/DDBJ databases">
        <authorList>
            <person name="Corre E."/>
            <person name="Pelletier E."/>
            <person name="Niang G."/>
            <person name="Scheremetjew M."/>
            <person name="Finn R."/>
            <person name="Kale V."/>
            <person name="Holt S."/>
            <person name="Cochrane G."/>
            <person name="Meng A."/>
            <person name="Brown T."/>
            <person name="Cohen L."/>
        </authorList>
    </citation>
    <scope>NUCLEOTIDE SEQUENCE</scope>
    <source>
        <strain evidence="13">CCMP 2712</strain>
    </source>
</reference>
<evidence type="ECO:0000256" key="7">
    <source>
        <dbReference type="ARBA" id="ARBA00022989"/>
    </source>
</evidence>
<keyword evidence="8" id="KW-0157">Chromophore</keyword>
<dbReference type="GO" id="GO:0005886">
    <property type="term" value="C:plasma membrane"/>
    <property type="evidence" value="ECO:0007669"/>
    <property type="project" value="TreeGrafter"/>
</dbReference>
<dbReference type="Gene3D" id="1.20.1070.10">
    <property type="entry name" value="Rhodopsin 7-helix transmembrane proteins"/>
    <property type="match status" value="1"/>
</dbReference>
<dbReference type="PANTHER" id="PTHR28286:SF2">
    <property type="entry name" value="BACTERIORHODOPSIN _OPSIN, NOPA (EUROFUNG)"/>
    <property type="match status" value="1"/>
</dbReference>
<proteinExistence type="inferred from homology"/>
<keyword evidence="3" id="KW-0600">Photoreceptor protein</keyword>
<feature type="transmembrane region" description="Helical" evidence="12">
    <location>
        <begin position="61"/>
        <end position="77"/>
    </location>
</feature>
<evidence type="ECO:0000256" key="10">
    <source>
        <dbReference type="ARBA" id="ARBA00023170"/>
    </source>
</evidence>
<keyword evidence="11" id="KW-0175">Coiled coil</keyword>
<keyword evidence="4" id="KW-0716">Sensory transduction</keyword>
<feature type="transmembrane region" description="Helical" evidence="12">
    <location>
        <begin position="188"/>
        <end position="206"/>
    </location>
</feature>
<keyword evidence="7 12" id="KW-1133">Transmembrane helix</keyword>
<evidence type="ECO:0000256" key="2">
    <source>
        <dbReference type="ARBA" id="ARBA00008130"/>
    </source>
</evidence>
<evidence type="ECO:0000256" key="5">
    <source>
        <dbReference type="ARBA" id="ARBA00022692"/>
    </source>
</evidence>
<sequence>MVSALDQNGPQYLQNPIVIAADWIGFIALFGSSLAVAYKLVTFKGPDQDDVYFFGYREEKMISVFVNLFAALAYWAKLASHANGDVGPAASVTTYKYLDYLFTCPLLTIDLLWCLNLPYKFTFGAIVAVCILCAFMASVIPPPARYMWFGMGITVFSAAWFNILKLVRMRLEQFVSKEAKKVRQSLKVACMTYFFIWLGYPTLWVLGDAGVLDSVVSALLHTFLDVFSKSIYGFALLHFVMRTDKREFIFVPLKPSVEKIVVEDDESTSSRAESTRASKSKIMIGSRVKKLRSSATDELRPSATNMNPWLNGLPNGLSMGGSMGSMGGMPGMPGGMGDHGLEDVEMHNQSAQQQYLATQEEINQVNKQLQDLLMRTGGAGRSI</sequence>
<accession>A0A7S4JA00</accession>